<accession>A0ABN3UZN6</accession>
<dbReference type="RefSeq" id="WP_344677261.1">
    <property type="nucleotide sequence ID" value="NZ_BAAAUX010000001.1"/>
</dbReference>
<evidence type="ECO:0008006" key="3">
    <source>
        <dbReference type="Google" id="ProtNLM"/>
    </source>
</evidence>
<dbReference type="Proteomes" id="UP001500979">
    <property type="component" value="Unassembled WGS sequence"/>
</dbReference>
<organism evidence="1 2">
    <name type="scientific">Saccharopolyspora taberi</name>
    <dbReference type="NCBI Taxonomy" id="60895"/>
    <lineage>
        <taxon>Bacteria</taxon>
        <taxon>Bacillati</taxon>
        <taxon>Actinomycetota</taxon>
        <taxon>Actinomycetes</taxon>
        <taxon>Pseudonocardiales</taxon>
        <taxon>Pseudonocardiaceae</taxon>
        <taxon>Saccharopolyspora</taxon>
    </lineage>
</organism>
<proteinExistence type="predicted"/>
<keyword evidence="2" id="KW-1185">Reference proteome</keyword>
<dbReference type="EMBL" id="BAAAUX010000001">
    <property type="protein sequence ID" value="GAA2773011.1"/>
    <property type="molecule type" value="Genomic_DNA"/>
</dbReference>
<comment type="caution">
    <text evidence="1">The sequence shown here is derived from an EMBL/GenBank/DDBJ whole genome shotgun (WGS) entry which is preliminary data.</text>
</comment>
<evidence type="ECO:0000313" key="1">
    <source>
        <dbReference type="EMBL" id="GAA2773011.1"/>
    </source>
</evidence>
<evidence type="ECO:0000313" key="2">
    <source>
        <dbReference type="Proteomes" id="UP001500979"/>
    </source>
</evidence>
<protein>
    <recommendedName>
        <fullName evidence="3">Helix-turn-helix domain-containing protein</fullName>
    </recommendedName>
</protein>
<gene>
    <name evidence="1" type="ORF">GCM10010470_00710</name>
</gene>
<reference evidence="1 2" key="1">
    <citation type="journal article" date="2019" name="Int. J. Syst. Evol. Microbiol.">
        <title>The Global Catalogue of Microorganisms (GCM) 10K type strain sequencing project: providing services to taxonomists for standard genome sequencing and annotation.</title>
        <authorList>
            <consortium name="The Broad Institute Genomics Platform"/>
            <consortium name="The Broad Institute Genome Sequencing Center for Infectious Disease"/>
            <person name="Wu L."/>
            <person name="Ma J."/>
        </authorList>
    </citation>
    <scope>NUCLEOTIDE SEQUENCE [LARGE SCALE GENOMIC DNA]</scope>
    <source>
        <strain evidence="1 2">JCM 9383</strain>
    </source>
</reference>
<name>A0ABN3UZN6_9PSEU</name>
<sequence length="83" mass="9274">MPRSLVVPRNPRARVNSAKWRHCAAGRLPAESLSQRDRDDLVRALHSRGWTDAQIADHCRMSLYTAGRILDRLELTPNANGGA</sequence>